<evidence type="ECO:0000256" key="5">
    <source>
        <dbReference type="ARBA" id="ARBA00023026"/>
    </source>
</evidence>
<keyword evidence="6" id="KW-0812">Transmembrane</keyword>
<evidence type="ECO:0000256" key="2">
    <source>
        <dbReference type="ARBA" id="ARBA00022525"/>
    </source>
</evidence>
<dbReference type="Pfam" id="PF25023">
    <property type="entry name" value="TEN_YD-shell"/>
    <property type="match status" value="1"/>
</dbReference>
<dbReference type="RefSeq" id="WP_186958952.1">
    <property type="nucleotide sequence ID" value="NZ_JACOOI010000006.1"/>
</dbReference>
<keyword evidence="5" id="KW-0843">Virulence</keyword>
<proteinExistence type="predicted"/>
<evidence type="ECO:0000256" key="3">
    <source>
        <dbReference type="ARBA" id="ARBA00022729"/>
    </source>
</evidence>
<dbReference type="InterPro" id="IPR013517">
    <property type="entry name" value="FG-GAP"/>
</dbReference>
<dbReference type="SUPFAM" id="SSF69318">
    <property type="entry name" value="Integrin alpha N-terminal domain"/>
    <property type="match status" value="1"/>
</dbReference>
<comment type="subcellular location">
    <subcellularLocation>
        <location evidence="1">Secreted</location>
    </subcellularLocation>
</comment>
<keyword evidence="6" id="KW-1133">Transmembrane helix</keyword>
<dbReference type="Pfam" id="PF13517">
    <property type="entry name" value="FG-GAP_3"/>
    <property type="match status" value="1"/>
</dbReference>
<dbReference type="EMBL" id="JACOOI010000006">
    <property type="protein sequence ID" value="MBC5642799.1"/>
    <property type="molecule type" value="Genomic_DNA"/>
</dbReference>
<dbReference type="PROSITE" id="PS50164">
    <property type="entry name" value="GIY_YIG"/>
    <property type="match status" value="1"/>
</dbReference>
<dbReference type="Proteomes" id="UP000644010">
    <property type="component" value="Unassembled WGS sequence"/>
</dbReference>
<evidence type="ECO:0000313" key="9">
    <source>
        <dbReference type="Proteomes" id="UP000644010"/>
    </source>
</evidence>
<keyword evidence="4" id="KW-0677">Repeat</keyword>
<sequence>MKKRISISTIVLLFVALKILGQTNLKVHTLGNYDNKLSDTIRIETELMPSSLKELLDSRTKDDNKELEQPNVATFSVDKSKEVGTIVGTVDITETGSANYVIPIEVPKGIAGLEPAVSINYNSQFANGLMGYGWNVAAFSAISRCGKSYYYDNVTEAPQLSSSDNLMLDGQRLLLISGQNLVDGAKYRMEYDPFTEITYKVVNSVLCFVVRTKDGMTKVFGSTSDSNIEASSGSTLFWVLSKVTDKNGNTINYKYDEIVNNGEFYLTKIEYAGNRSLEFAYEIRSDKQKTYFAGVQINNNKILKSISTYIGQTRIRQYQFNYTNDGFYSKLIELIEVGQNSKQYNSTVINYGSSEAQQNEYFSSLSQKREGNKPLFADFNGDGKADFLSYPEKDSYTTSDVATLFIAQKVYGSVDFVKKCTIPIQSSSGVFQGFLLADLNGDGCADVVNISKALNGTYRYNYYMYDGEKLTYDYKGFNTDSNEAIVGDFNGDGKQEVLIINNQKVFDGDGKEIASGGIDDWGSEYIENYYPNNRYLCDFNGNGKANILVMNASGGWVYELSGRTFVRLSTFNTPEVKNYYFPYFGDFNGDGYTDILVQNYTSGNFDDVFILFSTGKGFIKQKILNADIKAKVRVADFNRDGKSDIFHMEVVNNSVRMKVGTFNGANFTTAYYSTSLTPSQIFVPDEYDNYLLQVEDFDGDGRGEFCCARYVDSYIIHSFTDNQTLLTKTITNGLGAQISFQYAPITEESVCSSSNNNSYPVSGNRVPLYVVTNVVQNANGYSENIYYRYKNPRIHLQGKGFLGFGSIEAENYNKDRKITTLYGYNEYYYPFIQEQKVTTRAGANVSTSVYENSYVYQGNKRVTPYIRKLTETDHLTSTVKTVDCTSTDSWGNPLTVITKYGNDLTETVTNTYLNSGTENVWIFGLPLSQTKRITRGSDSWIEKHTFEYNDKYLLGKSIEYTSDGTKKVLENIFGYDTFGNITKKTIKNYSSSNELITKYEYSSDGVFLTKETDPLLLETTWRYNSLGQIELSTDPLKKTTTYEYDSMGDLVKTIFPDNTFSTTILTWSDSPTNAVYCVTESTPGSLVTKKFYDAFERELRSSIIEFDGSERKYDKKYDNASRISQVSLPFKGSSATKWNIYNYDNYGRLIRLAYASGKSDTYSYSGTSITLTKNGISSEQKYNSKGELVSVSDPAGKITYNLRPDGQLSSVVAPGDITTAFEYDEYGRRKAIVDPSAGRKTFTYDEAGNLKEETDADNRKKIYLYDAYGRIISKEFQNEFKTTYNYEKDLLSSVTSTNGTSHTYQYDSGMYGRLTKERDNGPDGMWLEKTYSYSSGNLSSINFTSQTGAIGTESYVYSNGHKSEVKFGSTSVWKLREENDMGQPVSVVTGPLTRSYSFDEYGIPTGRTTSASNNRILQNDTYTFNRSNGNLTTRTDNTRGIPENFTYDNLNRLTQFAGAVVAYDIKGNITQKEDVGNLFHYNTPNKPYAVSKVDAARKNAIPPRSQSVSYTSFQRPSTITENSYQASFIYDLAGSRKKMQLKYNGNVQLERYYLGDRYEADYKSTLDKQILYIGGDAYSAPAAYVKQGSSWALYYICRDYLGSITHVINSSGAVVQENSFDAWGRLRDPATRIAYLPGQEPTLFLGRGYTGHEHLLQFGLVNMNARLYDPAIGRFLSPDPFVQMPDFSQNFNRYSYCLNNPLVYVDEDGELFWFIVGGAAIIGAITNVATHWKEIKAIGGWKGFWKGTGYFVVGGVAAGAGAAAGVAAAVGFGGMMSVTAAQMAAASTGFIPGATIGAAGGATSGFVLNTGNGLVDGDRFGGALQSGLMGGLTGGIFGGLSGGLIGGAQALQHGRDFWTGKATNRGLMPTNTTSTIKNNVGEGKVVSKDENTYSVYQGLDKEGNTRYVGITKREPEIRFSEHLGSGTDRANLEYYVIDDATKLNKMDARIQEQNLINKYGLSKDGGVLYNKINSIGPKYWKQYNIKKP</sequence>
<dbReference type="Gene3D" id="2.130.10.130">
    <property type="entry name" value="Integrin alpha, N-terminal"/>
    <property type="match status" value="1"/>
</dbReference>
<keyword evidence="2" id="KW-0964">Secreted</keyword>
<keyword evidence="6" id="KW-0472">Membrane</keyword>
<name>A0ABR7E0Y0_9BACT</name>
<dbReference type="NCBIfam" id="TIGR01643">
    <property type="entry name" value="YD_repeat_2x"/>
    <property type="match status" value="3"/>
</dbReference>
<dbReference type="PANTHER" id="PTHR32305">
    <property type="match status" value="1"/>
</dbReference>
<feature type="transmembrane region" description="Helical" evidence="6">
    <location>
        <begin position="1750"/>
        <end position="1773"/>
    </location>
</feature>
<dbReference type="InterPro" id="IPR031325">
    <property type="entry name" value="RHS_repeat"/>
</dbReference>
<dbReference type="InterPro" id="IPR028994">
    <property type="entry name" value="Integrin_alpha_N"/>
</dbReference>
<reference evidence="8 9" key="1">
    <citation type="submission" date="2020-08" db="EMBL/GenBank/DDBJ databases">
        <title>Genome public.</title>
        <authorList>
            <person name="Liu C."/>
            <person name="Sun Q."/>
        </authorList>
    </citation>
    <scope>NUCLEOTIDE SEQUENCE [LARGE SCALE GENOMIC DNA]</scope>
    <source>
        <strain evidence="8 9">BX2</strain>
    </source>
</reference>
<evidence type="ECO:0000313" key="8">
    <source>
        <dbReference type="EMBL" id="MBC5642799.1"/>
    </source>
</evidence>
<feature type="transmembrane region" description="Helical" evidence="6">
    <location>
        <begin position="1711"/>
        <end position="1729"/>
    </location>
</feature>
<dbReference type="InterPro" id="IPR003284">
    <property type="entry name" value="Sal_SpvB"/>
</dbReference>
<comment type="caution">
    <text evidence="8">The sequence shown here is derived from an EMBL/GenBank/DDBJ whole genome shotgun (WGS) entry which is preliminary data.</text>
</comment>
<protein>
    <submittedName>
        <fullName evidence="8">VCBS repeat-containing protein</fullName>
    </submittedName>
</protein>
<dbReference type="InterPro" id="IPR050708">
    <property type="entry name" value="T6SS_VgrG/RHS"/>
</dbReference>
<gene>
    <name evidence="8" type="ORF">H8S77_07855</name>
</gene>
<dbReference type="NCBIfam" id="TIGR03696">
    <property type="entry name" value="Rhs_assc_core"/>
    <property type="match status" value="1"/>
</dbReference>
<dbReference type="InterPro" id="IPR056823">
    <property type="entry name" value="TEN-like_YD-shell"/>
</dbReference>
<dbReference type="PANTHER" id="PTHR32305:SF15">
    <property type="entry name" value="PROTEIN RHSA-RELATED"/>
    <property type="match status" value="1"/>
</dbReference>
<accession>A0ABR7E0Y0</accession>
<evidence type="ECO:0000259" key="7">
    <source>
        <dbReference type="PROSITE" id="PS50164"/>
    </source>
</evidence>
<dbReference type="Pfam" id="PF12256">
    <property type="entry name" value="TcdB_toxin_midN"/>
    <property type="match status" value="1"/>
</dbReference>
<keyword evidence="3" id="KW-0732">Signal</keyword>
<dbReference type="InterPro" id="IPR000305">
    <property type="entry name" value="GIY-YIG_endonuc"/>
</dbReference>
<organism evidence="8 9">
    <name type="scientific">Parabacteroides segnis</name>
    <dbReference type="NCBI Taxonomy" id="2763058"/>
    <lineage>
        <taxon>Bacteria</taxon>
        <taxon>Pseudomonadati</taxon>
        <taxon>Bacteroidota</taxon>
        <taxon>Bacteroidia</taxon>
        <taxon>Bacteroidales</taxon>
        <taxon>Tannerellaceae</taxon>
        <taxon>Parabacteroides</taxon>
    </lineage>
</organism>
<dbReference type="Pfam" id="PF05593">
    <property type="entry name" value="RHS_repeat"/>
    <property type="match status" value="1"/>
</dbReference>
<dbReference type="InterPro" id="IPR006530">
    <property type="entry name" value="YD"/>
</dbReference>
<dbReference type="Gene3D" id="2.180.10.10">
    <property type="entry name" value="RHS repeat-associated core"/>
    <property type="match status" value="2"/>
</dbReference>
<dbReference type="InterPro" id="IPR022045">
    <property type="entry name" value="TcdB_toxin_mid/N"/>
</dbReference>
<evidence type="ECO:0000256" key="1">
    <source>
        <dbReference type="ARBA" id="ARBA00004613"/>
    </source>
</evidence>
<feature type="domain" description="GIY-YIG" evidence="7">
    <location>
        <begin position="1891"/>
        <end position="1971"/>
    </location>
</feature>
<dbReference type="Pfam" id="PF03534">
    <property type="entry name" value="SpvB"/>
    <property type="match status" value="1"/>
</dbReference>
<dbReference type="InterPro" id="IPR022385">
    <property type="entry name" value="Rhs_assc_core"/>
</dbReference>
<evidence type="ECO:0000256" key="6">
    <source>
        <dbReference type="SAM" id="Phobius"/>
    </source>
</evidence>
<evidence type="ECO:0000256" key="4">
    <source>
        <dbReference type="ARBA" id="ARBA00022737"/>
    </source>
</evidence>
<keyword evidence="9" id="KW-1185">Reference proteome</keyword>